<keyword evidence="2 5" id="KW-0808">Transferase</keyword>
<dbReference type="RefSeq" id="WP_035990022.1">
    <property type="nucleotide sequence ID" value="NZ_CP012746.1"/>
</dbReference>
<dbReference type="Gene3D" id="3.40.50.2000">
    <property type="entry name" value="Glycogen Phosphorylase B"/>
    <property type="match status" value="2"/>
</dbReference>
<evidence type="ECO:0000259" key="4">
    <source>
        <dbReference type="Pfam" id="PF13439"/>
    </source>
</evidence>
<gene>
    <name evidence="5" type="ORF">K788_0003369</name>
</gene>
<dbReference type="PANTHER" id="PTHR12526:SF510">
    <property type="entry name" value="D-INOSITOL 3-PHOSPHATE GLYCOSYLTRANSFERASE"/>
    <property type="match status" value="1"/>
</dbReference>
<protein>
    <submittedName>
        <fullName evidence="5">Glycosyltransferase</fullName>
    </submittedName>
</protein>
<dbReference type="GO" id="GO:0016757">
    <property type="term" value="F:glycosyltransferase activity"/>
    <property type="evidence" value="ECO:0007669"/>
    <property type="project" value="UniProtKB-KW"/>
</dbReference>
<dbReference type="Proteomes" id="UP000019146">
    <property type="component" value="Chromosome 1"/>
</dbReference>
<dbReference type="EMBL" id="CP012746">
    <property type="protein sequence ID" value="ALL66047.1"/>
    <property type="molecule type" value="Genomic_DNA"/>
</dbReference>
<dbReference type="CDD" id="cd03801">
    <property type="entry name" value="GT4_PimA-like"/>
    <property type="match status" value="1"/>
</dbReference>
<feature type="domain" description="Glycosyl transferase family 1" evidence="3">
    <location>
        <begin position="197"/>
        <end position="351"/>
    </location>
</feature>
<evidence type="ECO:0000256" key="2">
    <source>
        <dbReference type="ARBA" id="ARBA00022679"/>
    </source>
</evidence>
<dbReference type="Pfam" id="PF13439">
    <property type="entry name" value="Glyco_transf_4"/>
    <property type="match status" value="1"/>
</dbReference>
<name>A0A0P0RCM2_9BURK</name>
<evidence type="ECO:0000256" key="1">
    <source>
        <dbReference type="ARBA" id="ARBA00022676"/>
    </source>
</evidence>
<accession>A0A0P0RCM2</accession>
<dbReference type="Pfam" id="PF00534">
    <property type="entry name" value="Glycos_transf_1"/>
    <property type="match status" value="1"/>
</dbReference>
<evidence type="ECO:0000313" key="6">
    <source>
        <dbReference type="Proteomes" id="UP000019146"/>
    </source>
</evidence>
<evidence type="ECO:0000259" key="3">
    <source>
        <dbReference type="Pfam" id="PF00534"/>
    </source>
</evidence>
<dbReference type="PANTHER" id="PTHR12526">
    <property type="entry name" value="GLYCOSYLTRANSFERASE"/>
    <property type="match status" value="1"/>
</dbReference>
<keyword evidence="1" id="KW-0328">Glycosyltransferase</keyword>
<organism evidence="5 6">
    <name type="scientific">Paraburkholderia caribensis MBA4</name>
    <dbReference type="NCBI Taxonomy" id="1323664"/>
    <lineage>
        <taxon>Bacteria</taxon>
        <taxon>Pseudomonadati</taxon>
        <taxon>Pseudomonadota</taxon>
        <taxon>Betaproteobacteria</taxon>
        <taxon>Burkholderiales</taxon>
        <taxon>Burkholderiaceae</taxon>
        <taxon>Paraburkholderia</taxon>
    </lineage>
</organism>
<dbReference type="SUPFAM" id="SSF53756">
    <property type="entry name" value="UDP-Glycosyltransferase/glycogen phosphorylase"/>
    <property type="match status" value="1"/>
</dbReference>
<dbReference type="KEGG" id="bcai:K788_0003369"/>
<dbReference type="InterPro" id="IPR028098">
    <property type="entry name" value="Glyco_trans_4-like_N"/>
</dbReference>
<sequence length="375" mass="41609">MKILLTNFHTGRGGGHDTYVVTIARALAARHEVFVGAPKTSRLLQHASGVANIRALPIEFPAKLKELGRLVGAIRELRALLERERFDVVHVNGSPDHRLVLLATLFASFKRPYCVYTKHNTIRVKRDFMTKLKARRATHHVIAVSKPAAQLLEGSVYADCGVSVIPNGVDIHFYAPFDDAAAARRRDALLGARHAGKLVVGTITGFDWYKGTMDMVAAVAALPEDLREQIVLVVVGTEPDDEQRKVIEALNMDEHLLISGFTDDVRDYIATFDAGFMVSYAVESSSFACREMMAMGRPVLVTRYASLPENVDDDVDGWIVEPRDTQTMTARLRTMLANRGQLPAMGRNARAKAEREFCNSKFIQETEEVYVRAAA</sequence>
<dbReference type="InterPro" id="IPR001296">
    <property type="entry name" value="Glyco_trans_1"/>
</dbReference>
<evidence type="ECO:0000313" key="5">
    <source>
        <dbReference type="EMBL" id="ALL66047.1"/>
    </source>
</evidence>
<feature type="domain" description="Glycosyltransferase subfamily 4-like N-terminal" evidence="4">
    <location>
        <begin position="14"/>
        <end position="171"/>
    </location>
</feature>
<dbReference type="AlphaFoldDB" id="A0A0P0RCM2"/>
<reference evidence="5 6" key="1">
    <citation type="journal article" date="2014" name="Genome Announc.">
        <title>Draft Genome Sequence of the Haloacid-Degrading Burkholderia caribensis Strain MBA4.</title>
        <authorList>
            <person name="Pan Y."/>
            <person name="Kong K.F."/>
            <person name="Tsang J.S."/>
        </authorList>
    </citation>
    <scope>NUCLEOTIDE SEQUENCE [LARGE SCALE GENOMIC DNA]</scope>
    <source>
        <strain evidence="5 6">MBA4</strain>
    </source>
</reference>
<dbReference type="GeneID" id="69970052"/>
<proteinExistence type="predicted"/>